<dbReference type="SUPFAM" id="SSF46600">
    <property type="entry name" value="C-terminal UvrC-binding domain of UvrB"/>
    <property type="match status" value="1"/>
</dbReference>
<dbReference type="AlphaFoldDB" id="A8MLU9"/>
<evidence type="ECO:0000313" key="4">
    <source>
        <dbReference type="Proteomes" id="UP000000269"/>
    </source>
</evidence>
<dbReference type="eggNOG" id="COG3880">
    <property type="taxonomic scope" value="Bacteria"/>
</dbReference>
<sequence length="168" mass="19158">MLCDDCKNKEANVHVTKIINGKKQEKNLCEDCARKNEKTNFENNFSMPNFLTSLLEGNLGFNMDYKEDKRCPQCNATYEDYKRSGRLGCGVCYETFSDMLLPLIRKIQGSTKHGGKIPKKSGAVIRLKNELKASKAKLQQLIMQEEFEEAAKIRDEIRTLEGEINKGI</sequence>
<dbReference type="EMBL" id="CP000853">
    <property type="protein sequence ID" value="ABW18016.1"/>
    <property type="molecule type" value="Genomic_DNA"/>
</dbReference>
<dbReference type="GO" id="GO:1990170">
    <property type="term" value="P:stress response to cadmium ion"/>
    <property type="evidence" value="ECO:0007669"/>
    <property type="project" value="TreeGrafter"/>
</dbReference>
<dbReference type="Pfam" id="PF02151">
    <property type="entry name" value="UVR"/>
    <property type="match status" value="1"/>
</dbReference>
<dbReference type="RefSeq" id="WP_012158331.1">
    <property type="nucleotide sequence ID" value="NC_009922.1"/>
</dbReference>
<dbReference type="STRING" id="350688.Clos_0454"/>
<dbReference type="InterPro" id="IPR025542">
    <property type="entry name" value="YacH"/>
</dbReference>
<dbReference type="OrthoDB" id="9788704at2"/>
<dbReference type="GO" id="GO:0050897">
    <property type="term" value="F:cobalt ion binding"/>
    <property type="evidence" value="ECO:0007669"/>
    <property type="project" value="TreeGrafter"/>
</dbReference>
<feature type="coiled-coil region" evidence="1">
    <location>
        <begin position="124"/>
        <end position="163"/>
    </location>
</feature>
<evidence type="ECO:0000259" key="2">
    <source>
        <dbReference type="PROSITE" id="PS50151"/>
    </source>
</evidence>
<accession>A8MLU9</accession>
<dbReference type="HOGENOM" id="CLU_102553_1_0_9"/>
<dbReference type="GO" id="GO:0008270">
    <property type="term" value="F:zinc ion binding"/>
    <property type="evidence" value="ECO:0007669"/>
    <property type="project" value="TreeGrafter"/>
</dbReference>
<dbReference type="PANTHER" id="PTHR38430:SF1">
    <property type="entry name" value="PROTEIN-ARGININE KINASE ACTIVATOR PROTEIN"/>
    <property type="match status" value="1"/>
</dbReference>
<dbReference type="GO" id="GO:0046870">
    <property type="term" value="F:cadmium ion binding"/>
    <property type="evidence" value="ECO:0007669"/>
    <property type="project" value="TreeGrafter"/>
</dbReference>
<dbReference type="InterPro" id="IPR036876">
    <property type="entry name" value="UVR_dom_sf"/>
</dbReference>
<name>A8MLU9_ALKOO</name>
<dbReference type="InterPro" id="IPR001943">
    <property type="entry name" value="UVR_dom"/>
</dbReference>
<dbReference type="GO" id="GO:1990169">
    <property type="term" value="P:stress response to copper ion"/>
    <property type="evidence" value="ECO:0007669"/>
    <property type="project" value="TreeGrafter"/>
</dbReference>
<protein>
    <submittedName>
        <fullName evidence="3">UvrB/UvrC protein</fullName>
    </submittedName>
</protein>
<gene>
    <name evidence="3" type="ordered locus">Clos_0454</name>
</gene>
<dbReference type="KEGG" id="aoe:Clos_0454"/>
<proteinExistence type="predicted"/>
<evidence type="ECO:0000256" key="1">
    <source>
        <dbReference type="SAM" id="Coils"/>
    </source>
</evidence>
<reference evidence="4" key="1">
    <citation type="submission" date="2007-10" db="EMBL/GenBank/DDBJ databases">
        <title>Complete genome of Alkaliphilus oremlandii OhILAs.</title>
        <authorList>
            <person name="Copeland A."/>
            <person name="Lucas S."/>
            <person name="Lapidus A."/>
            <person name="Barry K."/>
            <person name="Detter J.C."/>
            <person name="Glavina del Rio T."/>
            <person name="Hammon N."/>
            <person name="Israni S."/>
            <person name="Dalin E."/>
            <person name="Tice H."/>
            <person name="Pitluck S."/>
            <person name="Chain P."/>
            <person name="Malfatti S."/>
            <person name="Shin M."/>
            <person name="Vergez L."/>
            <person name="Schmutz J."/>
            <person name="Larimer F."/>
            <person name="Land M."/>
            <person name="Hauser L."/>
            <person name="Kyrpides N."/>
            <person name="Mikhailova N."/>
            <person name="Stolz J.F."/>
            <person name="Dawson A."/>
            <person name="Fisher E."/>
            <person name="Crable B."/>
            <person name="Perera E."/>
            <person name="Lisak J."/>
            <person name="Ranganathan M."/>
            <person name="Basu P."/>
            <person name="Richardson P."/>
        </authorList>
    </citation>
    <scope>NUCLEOTIDE SEQUENCE [LARGE SCALE GENOMIC DNA]</scope>
    <source>
        <strain evidence="4">OhILAs</strain>
    </source>
</reference>
<dbReference type="Proteomes" id="UP000000269">
    <property type="component" value="Chromosome"/>
</dbReference>
<keyword evidence="1" id="KW-0175">Coiled coil</keyword>
<keyword evidence="4" id="KW-1185">Reference proteome</keyword>
<dbReference type="PROSITE" id="PS50151">
    <property type="entry name" value="UVR"/>
    <property type="match status" value="1"/>
</dbReference>
<dbReference type="PIRSF" id="PIRSF015034">
    <property type="entry name" value="YacH"/>
    <property type="match status" value="1"/>
</dbReference>
<feature type="domain" description="UVR" evidence="2">
    <location>
        <begin position="128"/>
        <end position="163"/>
    </location>
</feature>
<organism evidence="3 4">
    <name type="scientific">Alkaliphilus oremlandii (strain OhILAs)</name>
    <name type="common">Clostridium oremlandii (strain OhILAs)</name>
    <dbReference type="NCBI Taxonomy" id="350688"/>
    <lineage>
        <taxon>Bacteria</taxon>
        <taxon>Bacillati</taxon>
        <taxon>Bacillota</taxon>
        <taxon>Clostridia</taxon>
        <taxon>Peptostreptococcales</taxon>
        <taxon>Natronincolaceae</taxon>
        <taxon>Alkaliphilus</taxon>
    </lineage>
</organism>
<dbReference type="PANTHER" id="PTHR38430">
    <property type="entry name" value="PROTEIN-ARGININE KINASE ACTIVATOR PROTEIN"/>
    <property type="match status" value="1"/>
</dbReference>
<dbReference type="GO" id="GO:0005507">
    <property type="term" value="F:copper ion binding"/>
    <property type="evidence" value="ECO:0007669"/>
    <property type="project" value="TreeGrafter"/>
</dbReference>
<evidence type="ECO:0000313" key="3">
    <source>
        <dbReference type="EMBL" id="ABW18016.1"/>
    </source>
</evidence>